<feature type="compositionally biased region" description="Low complexity" evidence="2">
    <location>
        <begin position="1"/>
        <end position="21"/>
    </location>
</feature>
<dbReference type="InterPro" id="IPR004217">
    <property type="entry name" value="Tim10-like"/>
</dbReference>
<comment type="function">
    <text evidence="1">Mitochondrial intermembrane chaperone that participates in the import and insertion of some multi-pass transmembrane proteins into the mitochondrial inner membrane. Also required for the transfer of beta-barrel precursors from the TOM complex to the sorting and assembly machinery (SAM complex) of the outer membrane. Acts as a chaperone-like protein that protects the hydrophobic precursors from aggregation and guide them through the mitochondrial intermembrane space.</text>
</comment>
<evidence type="ECO:0000313" key="5">
    <source>
        <dbReference type="Proteomes" id="UP000030763"/>
    </source>
</evidence>
<dbReference type="GO" id="GO:0005743">
    <property type="term" value="C:mitochondrial inner membrane"/>
    <property type="evidence" value="ECO:0007669"/>
    <property type="project" value="UniProtKB-SubCell"/>
</dbReference>
<dbReference type="AlphaFoldDB" id="U6MB86"/>
<dbReference type="InterPro" id="IPR035427">
    <property type="entry name" value="Tim10-like_dom_sf"/>
</dbReference>
<dbReference type="OMA" id="CFEKCFG"/>
<keyword evidence="1" id="KW-0472">Membrane</keyword>
<comment type="subunit">
    <text evidence="1">Heterohexamer.</text>
</comment>
<organism evidence="4 5">
    <name type="scientific">Eimeria maxima</name>
    <name type="common">Coccidian parasite</name>
    <dbReference type="NCBI Taxonomy" id="5804"/>
    <lineage>
        <taxon>Eukaryota</taxon>
        <taxon>Sar</taxon>
        <taxon>Alveolata</taxon>
        <taxon>Apicomplexa</taxon>
        <taxon>Conoidasida</taxon>
        <taxon>Coccidia</taxon>
        <taxon>Eucoccidiorida</taxon>
        <taxon>Eimeriorina</taxon>
        <taxon>Eimeriidae</taxon>
        <taxon>Eimeria</taxon>
    </lineage>
</organism>
<keyword evidence="1" id="KW-1015">Disulfide bond</keyword>
<comment type="domain">
    <text evidence="1">The twin CX3C motif contains 4 conserved Cys residues that form 2 disulfide bonds in the mitochondrial intermembrane space.</text>
</comment>
<keyword evidence="1" id="KW-0813">Transport</keyword>
<sequence length="108" mass="11613">MFGSSSNNNNNNSSSSSSSSNDNGATLQDAQQLLSMMVLSVLNEQVQKTCFKKCLSSNKFADELSKGDQVCLAKCMDRMYESHAIVARAANEMAQNLQQNSSSSSSSL</sequence>
<name>U6MB86_EIMMA</name>
<reference evidence="4" key="1">
    <citation type="submission" date="2013-10" db="EMBL/GenBank/DDBJ databases">
        <title>Genomic analysis of the causative agents of coccidiosis in chickens.</title>
        <authorList>
            <person name="Reid A.J."/>
            <person name="Blake D."/>
            <person name="Billington K."/>
            <person name="Browne H."/>
            <person name="Dunn M."/>
            <person name="Hung S."/>
            <person name="Kawahara F."/>
            <person name="Miranda-Saavedra D."/>
            <person name="Mourier T."/>
            <person name="Nagra H."/>
            <person name="Otto T.D."/>
            <person name="Rawlings N."/>
            <person name="Sanchez A."/>
            <person name="Sanders M."/>
            <person name="Subramaniam C."/>
            <person name="Tay Y."/>
            <person name="Dear P."/>
            <person name="Doerig C."/>
            <person name="Gruber A."/>
            <person name="Parkinson J."/>
            <person name="Shirley M."/>
            <person name="Wan K.L."/>
            <person name="Berriman M."/>
            <person name="Tomley F."/>
            <person name="Pain A."/>
        </authorList>
    </citation>
    <scope>NUCLEOTIDE SEQUENCE [LARGE SCALE GENOMIC DNA]</scope>
    <source>
        <strain evidence="4">Weybridge</strain>
    </source>
</reference>
<dbReference type="OrthoDB" id="7813104at2759"/>
<dbReference type="VEuPathDB" id="ToxoDB:EMWEY_00054390"/>
<evidence type="ECO:0000256" key="1">
    <source>
        <dbReference type="RuleBase" id="RU367043"/>
    </source>
</evidence>
<keyword evidence="1" id="KW-0811">Translocation</keyword>
<dbReference type="SUPFAM" id="SSF144122">
    <property type="entry name" value="Tim10-like"/>
    <property type="match status" value="1"/>
</dbReference>
<dbReference type="RefSeq" id="XP_013335578.1">
    <property type="nucleotide sequence ID" value="XM_013480124.1"/>
</dbReference>
<feature type="region of interest" description="Disordered" evidence="2">
    <location>
        <begin position="1"/>
        <end position="27"/>
    </location>
</feature>
<evidence type="ECO:0000259" key="3">
    <source>
        <dbReference type="Pfam" id="PF02953"/>
    </source>
</evidence>
<dbReference type="EMBL" id="HG719953">
    <property type="protein sequence ID" value="CDJ58930.1"/>
    <property type="molecule type" value="Genomic_DNA"/>
</dbReference>
<feature type="domain" description="Tim10-like" evidence="3">
    <location>
        <begin position="31"/>
        <end position="89"/>
    </location>
</feature>
<dbReference type="Pfam" id="PF02953">
    <property type="entry name" value="zf-Tim10_DDP"/>
    <property type="match status" value="1"/>
</dbReference>
<dbReference type="Gene3D" id="1.10.287.810">
    <property type="entry name" value="Mitochondrial import inner membrane translocase subunit tim13 like domains"/>
    <property type="match status" value="1"/>
</dbReference>
<keyword evidence="1" id="KW-0653">Protein transport</keyword>
<comment type="subcellular location">
    <subcellularLocation>
        <location evidence="1">Mitochondrion inner membrane</location>
        <topology evidence="1">Peripheral membrane protein</topology>
        <orientation evidence="1">Intermembrane side</orientation>
    </subcellularLocation>
</comment>
<keyword evidence="1" id="KW-0496">Mitochondrion</keyword>
<dbReference type="GO" id="GO:0015031">
    <property type="term" value="P:protein transport"/>
    <property type="evidence" value="ECO:0007669"/>
    <property type="project" value="UniProtKB-KW"/>
</dbReference>
<proteinExistence type="inferred from homology"/>
<reference evidence="4" key="2">
    <citation type="submission" date="2013-10" db="EMBL/GenBank/DDBJ databases">
        <authorList>
            <person name="Aslett M."/>
        </authorList>
    </citation>
    <scope>NUCLEOTIDE SEQUENCE [LARGE SCALE GENOMIC DNA]</scope>
    <source>
        <strain evidence="4">Weybridge</strain>
    </source>
</reference>
<dbReference type="GeneID" id="25339425"/>
<gene>
    <name evidence="4" type="ORF">EMWEY_00054390</name>
</gene>
<evidence type="ECO:0000256" key="2">
    <source>
        <dbReference type="SAM" id="MobiDB-lite"/>
    </source>
</evidence>
<dbReference type="Proteomes" id="UP000030763">
    <property type="component" value="Unassembled WGS sequence"/>
</dbReference>
<comment type="similarity">
    <text evidence="1">Belongs to the small Tim family.</text>
</comment>
<accession>U6MB86</accession>
<keyword evidence="5" id="KW-1185">Reference proteome</keyword>
<protein>
    <recommendedName>
        <fullName evidence="1">Mitochondrial import inner membrane translocase subunit</fullName>
    </recommendedName>
</protein>
<keyword evidence="1" id="KW-0143">Chaperone</keyword>
<evidence type="ECO:0000313" key="4">
    <source>
        <dbReference type="EMBL" id="CDJ58930.1"/>
    </source>
</evidence>
<keyword evidence="1" id="KW-0999">Mitochondrion inner membrane</keyword>